<dbReference type="NCBIfam" id="TIGR00401">
    <property type="entry name" value="msrA"/>
    <property type="match status" value="1"/>
</dbReference>
<comment type="caution">
    <text evidence="6">The sequence shown here is derived from an EMBL/GenBank/DDBJ whole genome shotgun (WGS) entry which is preliminary data.</text>
</comment>
<gene>
    <name evidence="4 6" type="primary">msrA</name>
    <name evidence="6" type="ORF">ACFOPH_16240</name>
</gene>
<evidence type="ECO:0000256" key="4">
    <source>
        <dbReference type="HAMAP-Rule" id="MF_01401"/>
    </source>
</evidence>
<comment type="catalytic activity">
    <reaction evidence="3 4">
        <text>[thioredoxin]-disulfide + L-methionine + H2O = L-methionine (S)-S-oxide + [thioredoxin]-dithiol</text>
        <dbReference type="Rhea" id="RHEA:19993"/>
        <dbReference type="Rhea" id="RHEA-COMP:10698"/>
        <dbReference type="Rhea" id="RHEA-COMP:10700"/>
        <dbReference type="ChEBI" id="CHEBI:15377"/>
        <dbReference type="ChEBI" id="CHEBI:29950"/>
        <dbReference type="ChEBI" id="CHEBI:50058"/>
        <dbReference type="ChEBI" id="CHEBI:57844"/>
        <dbReference type="ChEBI" id="CHEBI:58772"/>
        <dbReference type="EC" id="1.8.4.11"/>
    </reaction>
</comment>
<evidence type="ECO:0000256" key="2">
    <source>
        <dbReference type="ARBA" id="ARBA00047806"/>
    </source>
</evidence>
<dbReference type="PANTHER" id="PTHR43774:SF1">
    <property type="entry name" value="PEPTIDE METHIONINE SULFOXIDE REDUCTASE MSRA 2"/>
    <property type="match status" value="1"/>
</dbReference>
<organism evidence="6 7">
    <name type="scientific">Massilia haematophila</name>
    <dbReference type="NCBI Taxonomy" id="457923"/>
    <lineage>
        <taxon>Bacteria</taxon>
        <taxon>Pseudomonadati</taxon>
        <taxon>Pseudomonadota</taxon>
        <taxon>Betaproteobacteria</taxon>
        <taxon>Burkholderiales</taxon>
        <taxon>Oxalobacteraceae</taxon>
        <taxon>Telluria group</taxon>
        <taxon>Massilia</taxon>
    </lineage>
</organism>
<accession>A0ABV7PKN1</accession>
<feature type="domain" description="Peptide methionine sulphoxide reductase MsrA" evidence="5">
    <location>
        <begin position="10"/>
        <end position="159"/>
    </location>
</feature>
<dbReference type="InterPro" id="IPR036509">
    <property type="entry name" value="Met_Sox_Rdtase_MsrA_sf"/>
</dbReference>
<dbReference type="Pfam" id="PF01625">
    <property type="entry name" value="PMSR"/>
    <property type="match status" value="1"/>
</dbReference>
<comment type="similarity">
    <text evidence="4">Belongs to the MsrA Met sulfoxide reductase family.</text>
</comment>
<evidence type="ECO:0000259" key="5">
    <source>
        <dbReference type="Pfam" id="PF01625"/>
    </source>
</evidence>
<dbReference type="InterPro" id="IPR002569">
    <property type="entry name" value="Met_Sox_Rdtase_MsrA_dom"/>
</dbReference>
<keyword evidence="1 4" id="KW-0560">Oxidoreductase</keyword>
<dbReference type="EMBL" id="JBHRVV010000001">
    <property type="protein sequence ID" value="MFC3459785.1"/>
    <property type="molecule type" value="Genomic_DNA"/>
</dbReference>
<dbReference type="PANTHER" id="PTHR43774">
    <property type="entry name" value="PEPTIDE METHIONINE SULFOXIDE REDUCTASE"/>
    <property type="match status" value="1"/>
</dbReference>
<dbReference type="HAMAP" id="MF_01401">
    <property type="entry name" value="MsrA"/>
    <property type="match status" value="1"/>
</dbReference>
<dbReference type="Proteomes" id="UP001595665">
    <property type="component" value="Unassembled WGS sequence"/>
</dbReference>
<evidence type="ECO:0000313" key="6">
    <source>
        <dbReference type="EMBL" id="MFC3459785.1"/>
    </source>
</evidence>
<evidence type="ECO:0000256" key="1">
    <source>
        <dbReference type="ARBA" id="ARBA00023002"/>
    </source>
</evidence>
<feature type="active site" evidence="4">
    <location>
        <position position="16"/>
    </location>
</feature>
<reference evidence="7" key="1">
    <citation type="journal article" date="2019" name="Int. J. Syst. Evol. Microbiol.">
        <title>The Global Catalogue of Microorganisms (GCM) 10K type strain sequencing project: providing services to taxonomists for standard genome sequencing and annotation.</title>
        <authorList>
            <consortium name="The Broad Institute Genomics Platform"/>
            <consortium name="The Broad Institute Genome Sequencing Center for Infectious Disease"/>
            <person name="Wu L."/>
            <person name="Ma J."/>
        </authorList>
    </citation>
    <scope>NUCLEOTIDE SEQUENCE [LARGE SCALE GENOMIC DNA]</scope>
    <source>
        <strain evidence="7">CCM 7480</strain>
    </source>
</reference>
<name>A0ABV7PKN1_9BURK</name>
<dbReference type="EC" id="1.8.4.11" evidence="4"/>
<sequence length="179" mass="20085">MSEQKTTDVAILGGGCFWCVEAVYLEVRGITRVESGYMGGQVVNPSYEQVCGGATGHAEVVRLEFDPSVISYRDILQIFFTIHDPTTPDRQGNDVGPQYRSVIFTQGAEQEATARQVMAEMAAVWDAPIVTQVLPAETWYKAEEYHQNYYAQHPMQGYCAFVVAPKVAKFRKTFQQLMK</sequence>
<evidence type="ECO:0000313" key="7">
    <source>
        <dbReference type="Proteomes" id="UP001595665"/>
    </source>
</evidence>
<dbReference type="Gene3D" id="3.30.1060.10">
    <property type="entry name" value="Peptide methionine sulphoxide reductase MsrA"/>
    <property type="match status" value="1"/>
</dbReference>
<evidence type="ECO:0000256" key="3">
    <source>
        <dbReference type="ARBA" id="ARBA00048782"/>
    </source>
</evidence>
<keyword evidence="7" id="KW-1185">Reference proteome</keyword>
<dbReference type="RefSeq" id="WP_312554044.1">
    <property type="nucleotide sequence ID" value="NZ_JBHRVV010000001.1"/>
</dbReference>
<dbReference type="SUPFAM" id="SSF55068">
    <property type="entry name" value="Peptide methionine sulfoxide reductase"/>
    <property type="match status" value="1"/>
</dbReference>
<comment type="catalytic activity">
    <reaction evidence="2 4">
        <text>L-methionyl-[protein] + [thioredoxin]-disulfide + H2O = L-methionyl-(S)-S-oxide-[protein] + [thioredoxin]-dithiol</text>
        <dbReference type="Rhea" id="RHEA:14217"/>
        <dbReference type="Rhea" id="RHEA-COMP:10698"/>
        <dbReference type="Rhea" id="RHEA-COMP:10700"/>
        <dbReference type="Rhea" id="RHEA-COMP:12313"/>
        <dbReference type="Rhea" id="RHEA-COMP:12315"/>
        <dbReference type="ChEBI" id="CHEBI:15377"/>
        <dbReference type="ChEBI" id="CHEBI:16044"/>
        <dbReference type="ChEBI" id="CHEBI:29950"/>
        <dbReference type="ChEBI" id="CHEBI:44120"/>
        <dbReference type="ChEBI" id="CHEBI:50058"/>
        <dbReference type="EC" id="1.8.4.11"/>
    </reaction>
</comment>
<proteinExistence type="inferred from homology"/>
<comment type="function">
    <text evidence="4">Has an important function as a repair enzyme for proteins that have been inactivated by oxidation. Catalyzes the reversible oxidation-reduction of methionine sulfoxide in proteins to methionine.</text>
</comment>
<dbReference type="GO" id="GO:0008113">
    <property type="term" value="F:peptide-methionine (S)-S-oxide reductase activity"/>
    <property type="evidence" value="ECO:0007669"/>
    <property type="project" value="UniProtKB-EC"/>
</dbReference>
<protein>
    <recommendedName>
        <fullName evidence="4">Peptide methionine sulfoxide reductase MsrA</fullName>
        <shortName evidence="4">Protein-methionine-S-oxide reductase</shortName>
        <ecNumber evidence="4">1.8.4.11</ecNumber>
    </recommendedName>
    <alternativeName>
        <fullName evidence="4">Peptide-methionine (S)-S-oxide reductase</fullName>
        <shortName evidence="4">Peptide Met(O) reductase</shortName>
    </alternativeName>
</protein>